<dbReference type="OrthoDB" id="5856627at2759"/>
<evidence type="ECO:0000313" key="2">
    <source>
        <dbReference type="EMBL" id="KHN75784.1"/>
    </source>
</evidence>
<keyword evidence="3" id="KW-1185">Reference proteome</keyword>
<keyword evidence="1" id="KW-0472">Membrane</keyword>
<keyword evidence="2" id="KW-0808">Transferase</keyword>
<name>A0A0B2V2T9_TOXCA</name>
<sequence>MVVEFFRGYSTAKVQSDNVSYAYSNAYDEQAKRNRLLCYGVVMFFCACVAVKIIYEYTHVETPKERSFRYALEIAYRGQVVLETFKSNILNETWEVTDRGWVTHEDELRVYRNVFTIGENRSWLTTAKLVTPSEITDYNKVTADWPVDTRALATNYKRMLAMAPFFTETIPFDESATGNILIIGLRGGGLSNFLHGERQNLDITVAEKDPVVKEIAQKWYGLKENKRYRVVLNEGVTVLRDRVQQGKNFDVILLDSCYFGYEHAICCPTQPYLDEANIRLMKDALSQKGVLATNMYALRDHDESFERVIKAYRDVFENCLVLDVMLEANKILVCYKRMIENEDKEKEKIDKAIENIKLQFALDFWDKY</sequence>
<dbReference type="GO" id="GO:0004766">
    <property type="term" value="F:spermidine synthase activity"/>
    <property type="evidence" value="ECO:0007669"/>
    <property type="project" value="TreeGrafter"/>
</dbReference>
<gene>
    <name evidence="2" type="primary">mettl13</name>
    <name evidence="2" type="ORF">Tcan_02935</name>
</gene>
<dbReference type="Gene3D" id="3.40.50.150">
    <property type="entry name" value="Vaccinia Virus protein VP39"/>
    <property type="match status" value="1"/>
</dbReference>
<keyword evidence="1" id="KW-0812">Transmembrane</keyword>
<dbReference type="GO" id="GO:0005829">
    <property type="term" value="C:cytosol"/>
    <property type="evidence" value="ECO:0007669"/>
    <property type="project" value="TreeGrafter"/>
</dbReference>
<dbReference type="Pfam" id="PF01564">
    <property type="entry name" value="Spermine_synth"/>
    <property type="match status" value="1"/>
</dbReference>
<protein>
    <submittedName>
        <fullName evidence="2">Methyltransferase-like protein 13</fullName>
    </submittedName>
</protein>
<dbReference type="Proteomes" id="UP000031036">
    <property type="component" value="Unassembled WGS sequence"/>
</dbReference>
<dbReference type="GO" id="GO:0008295">
    <property type="term" value="P:spermidine biosynthetic process"/>
    <property type="evidence" value="ECO:0007669"/>
    <property type="project" value="TreeGrafter"/>
</dbReference>
<dbReference type="InterPro" id="IPR029063">
    <property type="entry name" value="SAM-dependent_MTases_sf"/>
</dbReference>
<evidence type="ECO:0000256" key="1">
    <source>
        <dbReference type="SAM" id="Phobius"/>
    </source>
</evidence>
<reference evidence="2 3" key="1">
    <citation type="submission" date="2014-11" db="EMBL/GenBank/DDBJ databases">
        <title>Genetic blueprint of the zoonotic pathogen Toxocara canis.</title>
        <authorList>
            <person name="Zhu X.-Q."/>
            <person name="Korhonen P.K."/>
            <person name="Cai H."/>
            <person name="Young N.D."/>
            <person name="Nejsum P."/>
            <person name="von Samson-Himmelstjerna G."/>
            <person name="Boag P.R."/>
            <person name="Tan P."/>
            <person name="Li Q."/>
            <person name="Min J."/>
            <person name="Yang Y."/>
            <person name="Wang X."/>
            <person name="Fang X."/>
            <person name="Hall R.S."/>
            <person name="Hofmann A."/>
            <person name="Sternberg P.W."/>
            <person name="Jex A.R."/>
            <person name="Gasser R.B."/>
        </authorList>
    </citation>
    <scope>NUCLEOTIDE SEQUENCE [LARGE SCALE GENOMIC DNA]</scope>
    <source>
        <strain evidence="2">PN_DK_2014</strain>
    </source>
</reference>
<dbReference type="SUPFAM" id="SSF53335">
    <property type="entry name" value="S-adenosyl-L-methionine-dependent methyltransferases"/>
    <property type="match status" value="1"/>
</dbReference>
<keyword evidence="1" id="KW-1133">Transmembrane helix</keyword>
<dbReference type="EMBL" id="JPKZ01002625">
    <property type="protein sequence ID" value="KHN75784.1"/>
    <property type="molecule type" value="Genomic_DNA"/>
</dbReference>
<comment type="caution">
    <text evidence="2">The sequence shown here is derived from an EMBL/GenBank/DDBJ whole genome shotgun (WGS) entry which is preliminary data.</text>
</comment>
<accession>A0A0B2V2T9</accession>
<dbReference type="AlphaFoldDB" id="A0A0B2V2T9"/>
<organism evidence="2 3">
    <name type="scientific">Toxocara canis</name>
    <name type="common">Canine roundworm</name>
    <dbReference type="NCBI Taxonomy" id="6265"/>
    <lineage>
        <taxon>Eukaryota</taxon>
        <taxon>Metazoa</taxon>
        <taxon>Ecdysozoa</taxon>
        <taxon>Nematoda</taxon>
        <taxon>Chromadorea</taxon>
        <taxon>Rhabditida</taxon>
        <taxon>Spirurina</taxon>
        <taxon>Ascaridomorpha</taxon>
        <taxon>Ascaridoidea</taxon>
        <taxon>Toxocaridae</taxon>
        <taxon>Toxocara</taxon>
    </lineage>
</organism>
<keyword evidence="2" id="KW-0489">Methyltransferase</keyword>
<evidence type="ECO:0000313" key="3">
    <source>
        <dbReference type="Proteomes" id="UP000031036"/>
    </source>
</evidence>
<dbReference type="PANTHER" id="PTHR11558">
    <property type="entry name" value="SPERMIDINE/SPERMINE SYNTHASE"/>
    <property type="match status" value="1"/>
</dbReference>
<dbReference type="GO" id="GO:0008168">
    <property type="term" value="F:methyltransferase activity"/>
    <property type="evidence" value="ECO:0007669"/>
    <property type="project" value="UniProtKB-KW"/>
</dbReference>
<dbReference type="InterPro" id="IPR001045">
    <property type="entry name" value="Spermi_synthase"/>
</dbReference>
<feature type="transmembrane region" description="Helical" evidence="1">
    <location>
        <begin position="36"/>
        <end position="55"/>
    </location>
</feature>
<proteinExistence type="predicted"/>
<dbReference type="OMA" id="ESSSLCY"/>
<dbReference type="GO" id="GO:0032259">
    <property type="term" value="P:methylation"/>
    <property type="evidence" value="ECO:0007669"/>
    <property type="project" value="UniProtKB-KW"/>
</dbReference>
<dbReference type="PANTHER" id="PTHR11558:SF11">
    <property type="entry name" value="SPERMIDINE SYNTHASE"/>
    <property type="match status" value="1"/>
</dbReference>
<dbReference type="STRING" id="6265.A0A0B2V2T9"/>